<dbReference type="AlphaFoldDB" id="A0A485MBJ2"/>
<evidence type="ECO:0000313" key="10">
    <source>
        <dbReference type="EMBL" id="VFU18345.1"/>
    </source>
</evidence>
<keyword evidence="1" id="KW-0444">Lipid biosynthesis</keyword>
<gene>
    <name evidence="10" type="primary">lpxD</name>
    <name evidence="10" type="ORF">SCFA_800009</name>
</gene>
<dbReference type="InterPro" id="IPR056729">
    <property type="entry name" value="GMPPB_C"/>
</dbReference>
<evidence type="ECO:0000256" key="2">
    <source>
        <dbReference type="ARBA" id="ARBA00022556"/>
    </source>
</evidence>
<dbReference type="GO" id="GO:0009245">
    <property type="term" value="P:lipid A biosynthetic process"/>
    <property type="evidence" value="ECO:0007669"/>
    <property type="project" value="UniProtKB-KW"/>
</dbReference>
<protein>
    <submittedName>
        <fullName evidence="10">UDP-3-O-acylglucosamine N-acyltransferase</fullName>
        <ecNumber evidence="10">2.3.1.-</ecNumber>
    </submittedName>
</protein>
<feature type="domain" description="Mannose-1-phosphate guanyltransferase C-terminal" evidence="9">
    <location>
        <begin position="96"/>
        <end position="175"/>
    </location>
</feature>
<reference evidence="10" key="1">
    <citation type="submission" date="2019-03" db="EMBL/GenBank/DDBJ databases">
        <authorList>
            <person name="Hao L."/>
        </authorList>
    </citation>
    <scope>NUCLEOTIDE SEQUENCE</scope>
</reference>
<sequence>MLLTEIARHIGGVLIGPDRDISGASTIEEATSDDITFLANPKYRDKAGSSAAGAIIVGEDLDLPMPRIITANPYLSFARVLELLYPAKVHRPGISDMAFVHPGAQVDPTAAVYPFAFIGEKARVAKHCVIHPGCVIGDEASIEESTVLYPNVVVYEKCRIGRHCIIHSGVVIGSDGFGFVWDGEKHYKIPQKGIVIIGDHVEIGSNCTIDRAALTSTRIGSDVKMDNLVQIGHNVVVGDHCIIVAQSGVAGSSRIGNFVTLAAQSGVAGHITIGDGSTAAARAGIASDLPPGKVVSGFPAMDHRQWLRVQNVYKDLPQLLKRIRELERRLDSLEQD</sequence>
<evidence type="ECO:0000256" key="3">
    <source>
        <dbReference type="ARBA" id="ARBA00022679"/>
    </source>
</evidence>
<keyword evidence="6 10" id="KW-0012">Acyltransferase</keyword>
<dbReference type="GO" id="GO:0016410">
    <property type="term" value="F:N-acyltransferase activity"/>
    <property type="evidence" value="ECO:0007669"/>
    <property type="project" value="InterPro"/>
</dbReference>
<dbReference type="InterPro" id="IPR020573">
    <property type="entry name" value="UDP_GlcNAc_AcTrfase_non-rep"/>
</dbReference>
<proteinExistence type="inferred from homology"/>
<evidence type="ECO:0000256" key="6">
    <source>
        <dbReference type="ARBA" id="ARBA00023315"/>
    </source>
</evidence>
<dbReference type="Pfam" id="PF25087">
    <property type="entry name" value="GMPPB_C"/>
    <property type="match status" value="1"/>
</dbReference>
<dbReference type="InterPro" id="IPR007691">
    <property type="entry name" value="LpxD"/>
</dbReference>
<dbReference type="InterPro" id="IPR011004">
    <property type="entry name" value="Trimer_LpxA-like_sf"/>
</dbReference>
<keyword evidence="7" id="KW-0175">Coiled coil</keyword>
<dbReference type="Pfam" id="PF04613">
    <property type="entry name" value="LpxD"/>
    <property type="match status" value="1"/>
</dbReference>
<evidence type="ECO:0000256" key="4">
    <source>
        <dbReference type="ARBA" id="ARBA00022737"/>
    </source>
</evidence>
<dbReference type="NCBIfam" id="TIGR01853">
    <property type="entry name" value="lipid_A_lpxD"/>
    <property type="match status" value="1"/>
</dbReference>
<dbReference type="InterPro" id="IPR001451">
    <property type="entry name" value="Hexapep"/>
</dbReference>
<organism evidence="10">
    <name type="scientific">anaerobic digester metagenome</name>
    <dbReference type="NCBI Taxonomy" id="1263854"/>
    <lineage>
        <taxon>unclassified sequences</taxon>
        <taxon>metagenomes</taxon>
        <taxon>ecological metagenomes</taxon>
    </lineage>
</organism>
<dbReference type="EMBL" id="CAADRM010000148">
    <property type="protein sequence ID" value="VFU18345.1"/>
    <property type="molecule type" value="Genomic_DNA"/>
</dbReference>
<keyword evidence="4" id="KW-0677">Repeat</keyword>
<evidence type="ECO:0000256" key="5">
    <source>
        <dbReference type="ARBA" id="ARBA00023098"/>
    </source>
</evidence>
<dbReference type="PANTHER" id="PTHR43378">
    <property type="entry name" value="UDP-3-O-ACYLGLUCOSAMINE N-ACYLTRANSFERASE"/>
    <property type="match status" value="1"/>
</dbReference>
<evidence type="ECO:0000256" key="1">
    <source>
        <dbReference type="ARBA" id="ARBA00022516"/>
    </source>
</evidence>
<dbReference type="Pfam" id="PF00132">
    <property type="entry name" value="Hexapep"/>
    <property type="match status" value="1"/>
</dbReference>
<dbReference type="PANTHER" id="PTHR43378:SF2">
    <property type="entry name" value="UDP-3-O-ACYLGLUCOSAMINE N-ACYLTRANSFERASE 1, MITOCHONDRIAL-RELATED"/>
    <property type="match status" value="1"/>
</dbReference>
<keyword evidence="5" id="KW-0443">Lipid metabolism</keyword>
<dbReference type="Gene3D" id="3.40.1390.10">
    <property type="entry name" value="MurE/MurF, N-terminal domain"/>
    <property type="match status" value="1"/>
</dbReference>
<dbReference type="EC" id="2.3.1.-" evidence="10"/>
<dbReference type="Gene3D" id="2.160.10.10">
    <property type="entry name" value="Hexapeptide repeat proteins"/>
    <property type="match status" value="1"/>
</dbReference>
<feature type="coiled-coil region" evidence="7">
    <location>
        <begin position="309"/>
        <end position="336"/>
    </location>
</feature>
<keyword evidence="3 10" id="KW-0808">Transferase</keyword>
<dbReference type="HAMAP" id="MF_00523">
    <property type="entry name" value="LpxD"/>
    <property type="match status" value="1"/>
</dbReference>
<evidence type="ECO:0000259" key="8">
    <source>
        <dbReference type="Pfam" id="PF04613"/>
    </source>
</evidence>
<keyword evidence="2" id="KW-0441">Lipid A biosynthesis</keyword>
<accession>A0A485MBJ2</accession>
<evidence type="ECO:0000256" key="7">
    <source>
        <dbReference type="SAM" id="Coils"/>
    </source>
</evidence>
<name>A0A485MBJ2_9ZZZZ</name>
<feature type="domain" description="UDP-3-O-[3-hydroxymyristoyl] glucosamine N-acyltransferase non-repeat region" evidence="8">
    <location>
        <begin position="18"/>
        <end position="83"/>
    </location>
</feature>
<dbReference type="NCBIfam" id="NF002060">
    <property type="entry name" value="PRK00892.1"/>
    <property type="match status" value="1"/>
</dbReference>
<dbReference type="CDD" id="cd03352">
    <property type="entry name" value="LbH_LpxD"/>
    <property type="match status" value="1"/>
</dbReference>
<dbReference type="GO" id="GO:0016020">
    <property type="term" value="C:membrane"/>
    <property type="evidence" value="ECO:0007669"/>
    <property type="project" value="GOC"/>
</dbReference>
<dbReference type="SUPFAM" id="SSF51161">
    <property type="entry name" value="Trimeric LpxA-like enzymes"/>
    <property type="match status" value="1"/>
</dbReference>
<evidence type="ECO:0000259" key="9">
    <source>
        <dbReference type="Pfam" id="PF25087"/>
    </source>
</evidence>